<dbReference type="OMA" id="PNWYSLP"/>
<gene>
    <name evidence="2" type="ORF">PGUG_02699</name>
</gene>
<sequence length="607" mass="68929">MFYTRYYSIFRNPTHPNTTVSLSRILGEKQIQLPPSRVTMGRNGKHYSSQSEYTKAYTTSILTTEQLSTVIDNLFVVFKRADEDVNLLSRKVIPQDFHEAESSQIIHSFTAYIESHPKQKTLSILDKYSNRRYTSIYSLHHDIKAVCSLEIKEFRIGSDEYNNIDLFYKFTTDLILREASRYHFALQKGRSTPVATEIQSQVQEDFMKIYNSVSPNGEVFTHMLPEPETEPNSELNTPNGYPSLYNSFSPQPQAKAKKQPLFSSLTGKSEIDPRYTIVPDPYGLAKTIPINTAAASNTTTLESLSPPVSKIPPPNTLPTDIISNYFHSIWYTTPIPRWLSYKTKILKPAVESSLLKGKHNDDLRLVSRTDDSYASFAPVVDTSDSAVTLDLKNSVWLSHIGRKEIEEYKALYYRTKDSQTKTNGTTETKPVEKEEHAREPVNDVGEVEKHETSIETDQKKNLEIDVANLVQWAPGNLAELESIKQEKEAIKRSSRDFANVITSTLLRLNKLRQERYYQSSNNSIIPPTQTEVRLYNKATKLIILFIEVYNVNASDLAIQFSKKLPVLVADYSGTLPGMSAIRAPAITGKSTRLPSIRGPYKKKNKLQ</sequence>
<evidence type="ECO:0000313" key="2">
    <source>
        <dbReference type="EMBL" id="EDK38601.2"/>
    </source>
</evidence>
<accession>A5DHE8</accession>
<name>A5DHE8_PICGU</name>
<reference evidence="2 3" key="1">
    <citation type="journal article" date="2009" name="Nature">
        <title>Evolution of pathogenicity and sexual reproduction in eight Candida genomes.</title>
        <authorList>
            <person name="Butler G."/>
            <person name="Rasmussen M.D."/>
            <person name="Lin M.F."/>
            <person name="Santos M.A."/>
            <person name="Sakthikumar S."/>
            <person name="Munro C.A."/>
            <person name="Rheinbay E."/>
            <person name="Grabherr M."/>
            <person name="Forche A."/>
            <person name="Reedy J.L."/>
            <person name="Agrafioti I."/>
            <person name="Arnaud M.B."/>
            <person name="Bates S."/>
            <person name="Brown A.J."/>
            <person name="Brunke S."/>
            <person name="Costanzo M.C."/>
            <person name="Fitzpatrick D.A."/>
            <person name="de Groot P.W."/>
            <person name="Harris D."/>
            <person name="Hoyer L.L."/>
            <person name="Hube B."/>
            <person name="Klis F.M."/>
            <person name="Kodira C."/>
            <person name="Lennard N."/>
            <person name="Logue M.E."/>
            <person name="Martin R."/>
            <person name="Neiman A.M."/>
            <person name="Nikolaou E."/>
            <person name="Quail M.A."/>
            <person name="Quinn J."/>
            <person name="Santos M.C."/>
            <person name="Schmitzberger F.F."/>
            <person name="Sherlock G."/>
            <person name="Shah P."/>
            <person name="Silverstein K.A."/>
            <person name="Skrzypek M.S."/>
            <person name="Soll D."/>
            <person name="Staggs R."/>
            <person name="Stansfield I."/>
            <person name="Stumpf M.P."/>
            <person name="Sudbery P.E."/>
            <person name="Srikantha T."/>
            <person name="Zeng Q."/>
            <person name="Berman J."/>
            <person name="Berriman M."/>
            <person name="Heitman J."/>
            <person name="Gow N.A."/>
            <person name="Lorenz M.C."/>
            <person name="Birren B.W."/>
            <person name="Kellis M."/>
            <person name="Cuomo C.A."/>
        </authorList>
    </citation>
    <scope>NUCLEOTIDE SEQUENCE [LARGE SCALE GENOMIC DNA]</scope>
    <source>
        <strain evidence="3">ATCC 6260 / CBS 566 / DSM 6381 / JCM 1539 / NBRC 10279 / NRRL Y-324</strain>
    </source>
</reference>
<dbReference type="VEuPathDB" id="FungiDB:PGUG_02699"/>
<protein>
    <submittedName>
        <fullName evidence="2">Uncharacterized protein</fullName>
    </submittedName>
</protein>
<dbReference type="InParanoid" id="A5DHE8"/>
<dbReference type="HOGENOM" id="CLU_043834_0_0_1"/>
<dbReference type="STRING" id="294746.A5DHE8"/>
<dbReference type="eggNOG" id="ENOG502QQT5">
    <property type="taxonomic scope" value="Eukaryota"/>
</dbReference>
<dbReference type="FunCoup" id="A5DHE8">
    <property type="interactions" value="339"/>
</dbReference>
<dbReference type="OrthoDB" id="5354116at2759"/>
<proteinExistence type="predicted"/>
<evidence type="ECO:0000313" key="3">
    <source>
        <dbReference type="Proteomes" id="UP000001997"/>
    </source>
</evidence>
<dbReference type="RefSeq" id="XP_001484970.2">
    <property type="nucleotide sequence ID" value="XM_001484920.1"/>
</dbReference>
<evidence type="ECO:0000256" key="1">
    <source>
        <dbReference type="SAM" id="MobiDB-lite"/>
    </source>
</evidence>
<dbReference type="GeneID" id="5127173"/>
<dbReference type="EMBL" id="CH408157">
    <property type="protein sequence ID" value="EDK38601.2"/>
    <property type="molecule type" value="Genomic_DNA"/>
</dbReference>
<dbReference type="KEGG" id="pgu:PGUG_02699"/>
<keyword evidence="3" id="KW-1185">Reference proteome</keyword>
<dbReference type="AlphaFoldDB" id="A5DHE8"/>
<feature type="compositionally biased region" description="Basic and acidic residues" evidence="1">
    <location>
        <begin position="429"/>
        <end position="455"/>
    </location>
</feature>
<feature type="region of interest" description="Disordered" evidence="1">
    <location>
        <begin position="418"/>
        <end position="455"/>
    </location>
</feature>
<dbReference type="Proteomes" id="UP000001997">
    <property type="component" value="Unassembled WGS sequence"/>
</dbReference>
<organism evidence="2 3">
    <name type="scientific">Meyerozyma guilliermondii (strain ATCC 6260 / CBS 566 / DSM 6381 / JCM 1539 / NBRC 10279 / NRRL Y-324)</name>
    <name type="common">Yeast</name>
    <name type="synonym">Candida guilliermondii</name>
    <dbReference type="NCBI Taxonomy" id="294746"/>
    <lineage>
        <taxon>Eukaryota</taxon>
        <taxon>Fungi</taxon>
        <taxon>Dikarya</taxon>
        <taxon>Ascomycota</taxon>
        <taxon>Saccharomycotina</taxon>
        <taxon>Pichiomycetes</taxon>
        <taxon>Debaryomycetaceae</taxon>
        <taxon>Meyerozyma</taxon>
    </lineage>
</organism>